<dbReference type="InterPro" id="IPR001412">
    <property type="entry name" value="aa-tRNA-synth_I_CS"/>
</dbReference>
<feature type="domain" description="Aminoacyl-tRNA synthetase class Ia" evidence="12">
    <location>
        <begin position="14"/>
        <end position="216"/>
    </location>
</feature>
<comment type="similarity">
    <text evidence="2 11">Belongs to the class-I aminoacyl-tRNA synthetase family.</text>
</comment>
<evidence type="ECO:0000259" key="12">
    <source>
        <dbReference type="Pfam" id="PF00133"/>
    </source>
</evidence>
<dbReference type="Gene3D" id="3.40.50.620">
    <property type="entry name" value="HUPs"/>
    <property type="match status" value="2"/>
</dbReference>
<dbReference type="InterPro" id="IPR002302">
    <property type="entry name" value="Leu-tRNA-ligase"/>
</dbReference>
<dbReference type="FunFam" id="3.40.50.620:FF:000003">
    <property type="entry name" value="Leucine--tRNA ligase"/>
    <property type="match status" value="1"/>
</dbReference>
<keyword evidence="16" id="KW-1185">Reference proteome</keyword>
<dbReference type="GeneID" id="28741196"/>
<evidence type="ECO:0000256" key="4">
    <source>
        <dbReference type="ARBA" id="ARBA00022598"/>
    </source>
</evidence>
<dbReference type="RefSeq" id="XP_018004395.1">
    <property type="nucleotide sequence ID" value="XM_018149316.1"/>
</dbReference>
<evidence type="ECO:0000259" key="14">
    <source>
        <dbReference type="Pfam" id="PF13603"/>
    </source>
</evidence>
<dbReference type="EMBL" id="LFJN01000003">
    <property type="protein sequence ID" value="KPI44432.1"/>
    <property type="molecule type" value="Genomic_DNA"/>
</dbReference>
<protein>
    <recommendedName>
        <fullName evidence="3">leucine--tRNA ligase</fullName>
        <ecNumber evidence="3">6.1.1.4</ecNumber>
    </recommendedName>
    <alternativeName>
        <fullName evidence="9">Leucyl-tRNA synthetase</fullName>
    </alternativeName>
</protein>
<dbReference type="Pfam" id="PF13603">
    <property type="entry name" value="tRNA-synt_1_2"/>
    <property type="match status" value="1"/>
</dbReference>
<dbReference type="GO" id="GO:0006429">
    <property type="term" value="P:leucyl-tRNA aminoacylation"/>
    <property type="evidence" value="ECO:0007669"/>
    <property type="project" value="InterPro"/>
</dbReference>
<feature type="domain" description="Methionyl/Valyl/Leucyl/Isoleucyl-tRNA synthetase anticodon-binding" evidence="13">
    <location>
        <begin position="728"/>
        <end position="855"/>
    </location>
</feature>
<dbReference type="GO" id="GO:0004823">
    <property type="term" value="F:leucine-tRNA ligase activity"/>
    <property type="evidence" value="ECO:0007669"/>
    <property type="project" value="UniProtKB-EC"/>
</dbReference>
<dbReference type="NCBIfam" id="TIGR00396">
    <property type="entry name" value="leuS_bact"/>
    <property type="match status" value="1"/>
</dbReference>
<dbReference type="PANTHER" id="PTHR43740:SF2">
    <property type="entry name" value="LEUCINE--TRNA LIGASE, MITOCHONDRIAL"/>
    <property type="match status" value="1"/>
</dbReference>
<comment type="subcellular location">
    <subcellularLocation>
        <location evidence="1">Mitochondrion matrix</location>
    </subcellularLocation>
</comment>
<keyword evidence="5 11" id="KW-0547">Nucleotide-binding</keyword>
<dbReference type="VEuPathDB" id="FungiDB:AB675_8835"/>
<keyword evidence="6 11" id="KW-0067">ATP-binding</keyword>
<name>A0A0N1HZS9_9EURO</name>
<dbReference type="GO" id="GO:0005524">
    <property type="term" value="F:ATP binding"/>
    <property type="evidence" value="ECO:0007669"/>
    <property type="project" value="UniProtKB-KW"/>
</dbReference>
<keyword evidence="7 11" id="KW-0648">Protein biosynthesis</keyword>
<proteinExistence type="inferred from homology"/>
<dbReference type="FunFam" id="3.40.50.620:FF:000100">
    <property type="entry name" value="probable leucine--tRNA ligase, mitochondrial"/>
    <property type="match status" value="1"/>
</dbReference>
<feature type="domain" description="Leucyl-tRNA synthetase editing" evidence="14">
    <location>
        <begin position="222"/>
        <end position="411"/>
    </location>
</feature>
<keyword evidence="4 11" id="KW-0436">Ligase</keyword>
<dbReference type="PRINTS" id="PR00985">
    <property type="entry name" value="TRNASYNTHLEU"/>
</dbReference>
<evidence type="ECO:0000256" key="3">
    <source>
        <dbReference type="ARBA" id="ARBA00013164"/>
    </source>
</evidence>
<evidence type="ECO:0000256" key="2">
    <source>
        <dbReference type="ARBA" id="ARBA00005594"/>
    </source>
</evidence>
<dbReference type="STRING" id="1664694.A0A0N1HZS9"/>
<dbReference type="HAMAP" id="MF_00049_B">
    <property type="entry name" value="Leu_tRNA_synth_B"/>
    <property type="match status" value="1"/>
</dbReference>
<evidence type="ECO:0000256" key="1">
    <source>
        <dbReference type="ARBA" id="ARBA00004305"/>
    </source>
</evidence>
<dbReference type="GO" id="GO:0005759">
    <property type="term" value="C:mitochondrial matrix"/>
    <property type="evidence" value="ECO:0007669"/>
    <property type="project" value="UniProtKB-SubCell"/>
</dbReference>
<evidence type="ECO:0000313" key="16">
    <source>
        <dbReference type="Proteomes" id="UP000038010"/>
    </source>
</evidence>
<dbReference type="AlphaFoldDB" id="A0A0N1HZS9"/>
<dbReference type="PANTHER" id="PTHR43740">
    <property type="entry name" value="LEUCYL-TRNA SYNTHETASE"/>
    <property type="match status" value="1"/>
</dbReference>
<dbReference type="Gene3D" id="1.10.730.10">
    <property type="entry name" value="Isoleucyl-tRNA Synthetase, Domain 1"/>
    <property type="match status" value="1"/>
</dbReference>
<organism evidence="15 16">
    <name type="scientific">Cyphellophora attinorum</name>
    <dbReference type="NCBI Taxonomy" id="1664694"/>
    <lineage>
        <taxon>Eukaryota</taxon>
        <taxon>Fungi</taxon>
        <taxon>Dikarya</taxon>
        <taxon>Ascomycota</taxon>
        <taxon>Pezizomycotina</taxon>
        <taxon>Eurotiomycetes</taxon>
        <taxon>Chaetothyriomycetidae</taxon>
        <taxon>Chaetothyriales</taxon>
        <taxon>Cyphellophoraceae</taxon>
        <taxon>Cyphellophora</taxon>
    </lineage>
</organism>
<evidence type="ECO:0000256" key="8">
    <source>
        <dbReference type="ARBA" id="ARBA00023146"/>
    </source>
</evidence>
<dbReference type="FunFam" id="1.10.730.10:FF:000002">
    <property type="entry name" value="Leucine--tRNA ligase"/>
    <property type="match status" value="1"/>
</dbReference>
<dbReference type="Proteomes" id="UP000038010">
    <property type="component" value="Unassembled WGS sequence"/>
</dbReference>
<comment type="caution">
    <text evidence="15">The sequence shown here is derived from an EMBL/GenBank/DDBJ whole genome shotgun (WGS) entry which is preliminary data.</text>
</comment>
<comment type="catalytic activity">
    <reaction evidence="10">
        <text>tRNA(Leu) + L-leucine + ATP = L-leucyl-tRNA(Leu) + AMP + diphosphate</text>
        <dbReference type="Rhea" id="RHEA:11688"/>
        <dbReference type="Rhea" id="RHEA-COMP:9613"/>
        <dbReference type="Rhea" id="RHEA-COMP:9622"/>
        <dbReference type="ChEBI" id="CHEBI:30616"/>
        <dbReference type="ChEBI" id="CHEBI:33019"/>
        <dbReference type="ChEBI" id="CHEBI:57427"/>
        <dbReference type="ChEBI" id="CHEBI:78442"/>
        <dbReference type="ChEBI" id="CHEBI:78494"/>
        <dbReference type="ChEBI" id="CHEBI:456215"/>
        <dbReference type="EC" id="6.1.1.4"/>
    </reaction>
</comment>
<dbReference type="InterPro" id="IPR013155">
    <property type="entry name" value="M/V/L/I-tRNA-synth_anticd-bd"/>
</dbReference>
<dbReference type="CDD" id="cd00812">
    <property type="entry name" value="LeuRS_core"/>
    <property type="match status" value="1"/>
</dbReference>
<dbReference type="SUPFAM" id="SSF47323">
    <property type="entry name" value="Anticodon-binding domain of a subclass of class I aminoacyl-tRNA synthetases"/>
    <property type="match status" value="1"/>
</dbReference>
<evidence type="ECO:0000256" key="11">
    <source>
        <dbReference type="RuleBase" id="RU363035"/>
    </source>
</evidence>
<sequence length="910" mass="101842">MSHVPFHDIDKKWQLRWTEDASAHPSTAAQKSYVLPMFAYPSGSLHMGHVRVYTISDVIARFRRMSGFDVLHPTGWDAFGLPAENAAIERGLDPAVWTAENISKMKEQLKTMNTSFDWHAEISTCDPSFYRHTQRLFLMLFNRGLAYQANALVNWDPVDQTVLANEQVDSNGRSWRSGAIVQQINLRQWFFRITAFQEALLKDLDFLSKGGRWPERVISQQKNWIGKSSGARIRIDVKHADDTISHHYVFTTRADTIFGVKYVALSLNHELSQASKTGLPALQVLTEGDTSKESGSKAGVELPYKARIPSVSAEYNLPVFAAPYVLDGYGDGAVMGVPAHDTRDLEFWRQHRPTEEIPLVIQPLGYTAKRLYVAPDEVPEAFTEPGTLTELCGKYAGLDSTTAARQVVEDLSSQGEDPHKHAALVENWRLRDWLVSRQRYWGTPIPIIHCKDCGAVPVPEQDLPVELPVLDASMKGQRGNPLEKIEDWVNVPCPTCGGPAKRETDTMDTFVDSSWYYGRFVDPHNTEELFSKGSAVKLLPVDTYIGGVEHAILHLLYARFIYKFLCSEGLIPGQERAIEPFQQLIAQGMVHGKTFSDPNSGRFLRPHEITESDSGRPMINGTEDVANVTWEKMSKSKHNGVDPSICIRKYGADATRAHILFTAPVSEILQWDEEKIVGMQRWFHRLEKLVHHPSILLSALGSNSIERLDPADDVQALSSEDASVVLLTHATVQSVTNTFTSDIYSLNTVISDLIKLTNGISGATLEGLNQRVANIAVYALMRMTAPIAPAFIEELWEQNCLRGDVPHKSIFSLTWPASVMTSAQEEELKGSGTMPCTVQINGRKRFTTQIPRPSPQESKRTKPSKARITAVMDTVLKTEDGQHWLRHKNNWTGEQRVILVAGGKILNVVF</sequence>
<accession>A0A0N1HZS9</accession>
<dbReference type="PROSITE" id="PS00178">
    <property type="entry name" value="AA_TRNA_LIGASE_I"/>
    <property type="match status" value="1"/>
</dbReference>
<dbReference type="InterPro" id="IPR009080">
    <property type="entry name" value="tRNAsynth_Ia_anticodon-bd"/>
</dbReference>
<dbReference type="Pfam" id="PF00133">
    <property type="entry name" value="tRNA-synt_1"/>
    <property type="match status" value="3"/>
</dbReference>
<evidence type="ECO:0000256" key="6">
    <source>
        <dbReference type="ARBA" id="ARBA00022840"/>
    </source>
</evidence>
<evidence type="ECO:0000256" key="5">
    <source>
        <dbReference type="ARBA" id="ARBA00022741"/>
    </source>
</evidence>
<keyword evidence="8 11" id="KW-0030">Aminoacyl-tRNA synthetase</keyword>
<dbReference type="Pfam" id="PF08264">
    <property type="entry name" value="Anticodon_1"/>
    <property type="match status" value="1"/>
</dbReference>
<dbReference type="GO" id="GO:0002161">
    <property type="term" value="F:aminoacyl-tRNA deacylase activity"/>
    <property type="evidence" value="ECO:0007669"/>
    <property type="project" value="InterPro"/>
</dbReference>
<evidence type="ECO:0000256" key="9">
    <source>
        <dbReference type="ARBA" id="ARBA00030520"/>
    </source>
</evidence>
<feature type="domain" description="Aminoacyl-tRNA synthetase class Ia" evidence="12">
    <location>
        <begin position="430"/>
        <end position="549"/>
    </location>
</feature>
<dbReference type="InterPro" id="IPR014729">
    <property type="entry name" value="Rossmann-like_a/b/a_fold"/>
</dbReference>
<dbReference type="InterPro" id="IPR002300">
    <property type="entry name" value="aa-tRNA-synth_Ia"/>
</dbReference>
<evidence type="ECO:0000256" key="10">
    <source>
        <dbReference type="ARBA" id="ARBA00047469"/>
    </source>
</evidence>
<reference evidence="15 16" key="1">
    <citation type="submission" date="2015-06" db="EMBL/GenBank/DDBJ databases">
        <title>Draft genome of the ant-associated black yeast Phialophora attae CBS 131958.</title>
        <authorList>
            <person name="Moreno L.F."/>
            <person name="Stielow B.J."/>
            <person name="de Hoog S."/>
            <person name="Vicente V.A."/>
            <person name="Weiss V.A."/>
            <person name="de Vries M."/>
            <person name="Cruz L.M."/>
            <person name="Souza E.M."/>
        </authorList>
    </citation>
    <scope>NUCLEOTIDE SEQUENCE [LARGE SCALE GENOMIC DNA]</scope>
    <source>
        <strain evidence="15 16">CBS 131958</strain>
    </source>
</reference>
<dbReference type="InterPro" id="IPR009008">
    <property type="entry name" value="Val/Leu/Ile-tRNA-synth_edit"/>
</dbReference>
<dbReference type="OrthoDB" id="15954at2759"/>
<dbReference type="EC" id="6.1.1.4" evidence="3"/>
<dbReference type="SUPFAM" id="SSF52374">
    <property type="entry name" value="Nucleotidylyl transferase"/>
    <property type="match status" value="1"/>
</dbReference>
<feature type="domain" description="Aminoacyl-tRNA synthetase class Ia" evidence="12">
    <location>
        <begin position="631"/>
        <end position="667"/>
    </location>
</feature>
<evidence type="ECO:0000256" key="7">
    <source>
        <dbReference type="ARBA" id="ARBA00022917"/>
    </source>
</evidence>
<dbReference type="InterPro" id="IPR025709">
    <property type="entry name" value="Leu_tRNA-synth_edit"/>
</dbReference>
<dbReference type="GO" id="GO:0032543">
    <property type="term" value="P:mitochondrial translation"/>
    <property type="evidence" value="ECO:0007669"/>
    <property type="project" value="TreeGrafter"/>
</dbReference>
<gene>
    <name evidence="15" type="ORF">AB675_8835</name>
</gene>
<evidence type="ECO:0000259" key="13">
    <source>
        <dbReference type="Pfam" id="PF08264"/>
    </source>
</evidence>
<evidence type="ECO:0000313" key="15">
    <source>
        <dbReference type="EMBL" id="KPI44432.1"/>
    </source>
</evidence>
<dbReference type="SUPFAM" id="SSF50677">
    <property type="entry name" value="ValRS/IleRS/LeuRS editing domain"/>
    <property type="match status" value="1"/>
</dbReference>